<name>A0A927GUX6_9GAMM</name>
<comment type="caution">
    <text evidence="2">The sequence shown here is derived from an EMBL/GenBank/DDBJ whole genome shotgun (WGS) entry which is preliminary data.</text>
</comment>
<accession>A0A927GUX6</accession>
<keyword evidence="3" id="KW-1185">Reference proteome</keyword>
<dbReference type="AlphaFoldDB" id="A0A927GUX6"/>
<sequence length="135" mass="15318">MTYSPEMVMLIQQLRSRIRAEFGVKIRLVDPELLSTLGEMGKKSRDQYTRKTVAELLSMAGSDFSLESKAEPQKKKEKDHAAITEMTYRGQKVYRDANATREPVAQSESLTLDPAEEGAAPKKTKQMYRGQVVYK</sequence>
<proteinExistence type="predicted"/>
<evidence type="ECO:0000313" key="3">
    <source>
        <dbReference type="Proteomes" id="UP000610558"/>
    </source>
</evidence>
<gene>
    <name evidence="2" type="ORF">IB286_02165</name>
</gene>
<dbReference type="RefSeq" id="WP_190762012.1">
    <property type="nucleotide sequence ID" value="NZ_JACXLD010000001.1"/>
</dbReference>
<protein>
    <submittedName>
        <fullName evidence="2">Uncharacterized protein</fullName>
    </submittedName>
</protein>
<dbReference type="Proteomes" id="UP000610558">
    <property type="component" value="Unassembled WGS sequence"/>
</dbReference>
<feature type="region of interest" description="Disordered" evidence="1">
    <location>
        <begin position="94"/>
        <end position="135"/>
    </location>
</feature>
<evidence type="ECO:0000313" key="2">
    <source>
        <dbReference type="EMBL" id="MBD2857795.1"/>
    </source>
</evidence>
<reference evidence="2" key="1">
    <citation type="submission" date="2020-09" db="EMBL/GenBank/DDBJ databases">
        <authorList>
            <person name="Yoon J.-W."/>
        </authorList>
    </citation>
    <scope>NUCLEOTIDE SEQUENCE</scope>
    <source>
        <strain evidence="2">KMU-158</strain>
    </source>
</reference>
<organism evidence="2 3">
    <name type="scientific">Spongiibacter pelagi</name>
    <dbReference type="NCBI Taxonomy" id="2760804"/>
    <lineage>
        <taxon>Bacteria</taxon>
        <taxon>Pseudomonadati</taxon>
        <taxon>Pseudomonadota</taxon>
        <taxon>Gammaproteobacteria</taxon>
        <taxon>Cellvibrionales</taxon>
        <taxon>Spongiibacteraceae</taxon>
        <taxon>Spongiibacter</taxon>
    </lineage>
</organism>
<dbReference type="EMBL" id="JACXLD010000001">
    <property type="protein sequence ID" value="MBD2857795.1"/>
    <property type="molecule type" value="Genomic_DNA"/>
</dbReference>
<evidence type="ECO:0000256" key="1">
    <source>
        <dbReference type="SAM" id="MobiDB-lite"/>
    </source>
</evidence>